<evidence type="ECO:0000313" key="2">
    <source>
        <dbReference type="EMBL" id="VDP09267.1"/>
    </source>
</evidence>
<reference evidence="2 3" key="1">
    <citation type="submission" date="2018-11" db="EMBL/GenBank/DDBJ databases">
        <authorList>
            <consortium name="Pathogen Informatics"/>
        </authorList>
    </citation>
    <scope>NUCLEOTIDE SEQUENCE [LARGE SCALE GENOMIC DNA]</scope>
</reference>
<evidence type="ECO:0000313" key="4">
    <source>
        <dbReference type="WBParaSite" id="HPBE_0001757601-mRNA-1"/>
    </source>
</evidence>
<reference evidence="4" key="2">
    <citation type="submission" date="2019-09" db="UniProtKB">
        <authorList>
            <consortium name="WormBaseParasite"/>
        </authorList>
    </citation>
    <scope>IDENTIFICATION</scope>
</reference>
<organism evidence="3 4">
    <name type="scientific">Heligmosomoides polygyrus</name>
    <name type="common">Parasitic roundworm</name>
    <dbReference type="NCBI Taxonomy" id="6339"/>
    <lineage>
        <taxon>Eukaryota</taxon>
        <taxon>Metazoa</taxon>
        <taxon>Ecdysozoa</taxon>
        <taxon>Nematoda</taxon>
        <taxon>Chromadorea</taxon>
        <taxon>Rhabditida</taxon>
        <taxon>Rhabditina</taxon>
        <taxon>Rhabditomorpha</taxon>
        <taxon>Strongyloidea</taxon>
        <taxon>Heligmosomidae</taxon>
        <taxon>Heligmosomoides</taxon>
    </lineage>
</organism>
<dbReference type="PANTHER" id="PTHR23274">
    <property type="entry name" value="DNA HELICASE-RELATED"/>
    <property type="match status" value="1"/>
</dbReference>
<dbReference type="EMBL" id="UZAH01030102">
    <property type="protein sequence ID" value="VDP09267.1"/>
    <property type="molecule type" value="Genomic_DNA"/>
</dbReference>
<dbReference type="GO" id="GO:0005657">
    <property type="term" value="C:replication fork"/>
    <property type="evidence" value="ECO:0007669"/>
    <property type="project" value="TreeGrafter"/>
</dbReference>
<protein>
    <submittedName>
        <fullName evidence="4">ATP-dependent DNA helicase</fullName>
    </submittedName>
</protein>
<dbReference type="Pfam" id="PF21530">
    <property type="entry name" value="Pif1_2B_dom"/>
    <property type="match status" value="1"/>
</dbReference>
<dbReference type="GO" id="GO:0006260">
    <property type="term" value="P:DNA replication"/>
    <property type="evidence" value="ECO:0007669"/>
    <property type="project" value="TreeGrafter"/>
</dbReference>
<evidence type="ECO:0000259" key="1">
    <source>
        <dbReference type="Pfam" id="PF21530"/>
    </source>
</evidence>
<dbReference type="InterPro" id="IPR049163">
    <property type="entry name" value="Pif1-like_2B_dom"/>
</dbReference>
<accession>A0A3P8A5V8</accession>
<sequence>MITNSEQLFQLEYLNSLTPSGMPPHELRLKKGAIVMLLRNLDVKNGLCNGTRLQVETFGRFTIGCKFICGDKIGQPVVIPRIDNYWDKKTHSDFDAVSFQ</sequence>
<dbReference type="Proteomes" id="UP000050761">
    <property type="component" value="Unassembled WGS sequence"/>
</dbReference>
<evidence type="ECO:0000313" key="3">
    <source>
        <dbReference type="Proteomes" id="UP000050761"/>
    </source>
</evidence>
<accession>A0A183G746</accession>
<dbReference type="OrthoDB" id="5870589at2759"/>
<feature type="domain" description="DNA helicase Pif1-like 2B" evidence="1">
    <location>
        <begin position="12"/>
        <end position="57"/>
    </location>
</feature>
<proteinExistence type="predicted"/>
<dbReference type="WBParaSite" id="HPBE_0001757601-mRNA-1">
    <property type="protein sequence ID" value="HPBE_0001757601-mRNA-1"/>
    <property type="gene ID" value="HPBE_0001757601"/>
</dbReference>
<gene>
    <name evidence="2" type="ORF">HPBE_LOCUS17575</name>
</gene>
<keyword evidence="3" id="KW-1185">Reference proteome</keyword>
<dbReference type="AlphaFoldDB" id="A0A183G746"/>
<dbReference type="PANTHER" id="PTHR23274:SF51">
    <property type="entry name" value="OS03G0423850 PROTEIN"/>
    <property type="match status" value="1"/>
</dbReference>
<name>A0A183G746_HELPZ</name>